<dbReference type="NCBIfam" id="TIGR00071">
    <property type="entry name" value="hisT_truA"/>
    <property type="match status" value="1"/>
</dbReference>
<evidence type="ECO:0000256" key="1">
    <source>
        <dbReference type="ARBA" id="ARBA00001166"/>
    </source>
</evidence>
<feature type="compositionally biased region" description="Polar residues" evidence="16">
    <location>
        <begin position="339"/>
        <end position="349"/>
    </location>
</feature>
<dbReference type="InterPro" id="IPR020095">
    <property type="entry name" value="PsdUridine_synth_TruA_C"/>
</dbReference>
<dbReference type="InterPro" id="IPR041708">
    <property type="entry name" value="PUS1/PUS2-like"/>
</dbReference>
<feature type="compositionally biased region" description="Basic and acidic residues" evidence="16">
    <location>
        <begin position="375"/>
        <end position="396"/>
    </location>
</feature>
<evidence type="ECO:0000256" key="3">
    <source>
        <dbReference type="ARBA" id="ARBA00004123"/>
    </source>
</evidence>
<dbReference type="FunFam" id="3.30.70.660:FF:000002">
    <property type="entry name" value="tRNA pseudouridine synthase"/>
    <property type="match status" value="1"/>
</dbReference>
<dbReference type="InterPro" id="IPR001406">
    <property type="entry name" value="PsdUridine_synth_TruA"/>
</dbReference>
<comment type="subcellular location">
    <subcellularLocation>
        <location evidence="3">Nucleus</location>
    </subcellularLocation>
</comment>
<evidence type="ECO:0000256" key="11">
    <source>
        <dbReference type="ARBA" id="ARBA00073968"/>
    </source>
</evidence>
<dbReference type="PANTHER" id="PTHR11142:SF4">
    <property type="entry name" value="PSEUDOURIDYLATE SYNTHASE 1 HOMOLOG"/>
    <property type="match status" value="1"/>
</dbReference>
<gene>
    <name evidence="19" type="ORF">PCL_02278</name>
</gene>
<feature type="region of interest" description="Disordered" evidence="16">
    <location>
        <begin position="264"/>
        <end position="428"/>
    </location>
</feature>
<dbReference type="Gene3D" id="3.30.70.580">
    <property type="entry name" value="Pseudouridine synthase I, catalytic domain, N-terminal subdomain"/>
    <property type="match status" value="1"/>
</dbReference>
<keyword evidence="7" id="KW-0413">Isomerase</keyword>
<feature type="compositionally biased region" description="Polar residues" evidence="16">
    <location>
        <begin position="34"/>
        <end position="44"/>
    </location>
</feature>
<dbReference type="PANTHER" id="PTHR11142">
    <property type="entry name" value="PSEUDOURIDYLATE SYNTHASE"/>
    <property type="match status" value="1"/>
</dbReference>
<dbReference type="SUPFAM" id="SSF55120">
    <property type="entry name" value="Pseudouridine synthase"/>
    <property type="match status" value="1"/>
</dbReference>
<dbReference type="GO" id="GO:0005634">
    <property type="term" value="C:nucleus"/>
    <property type="evidence" value="ECO:0007669"/>
    <property type="project" value="UniProtKB-SubCell"/>
</dbReference>
<dbReference type="GO" id="GO:0009982">
    <property type="term" value="F:pseudouridine synthase activity"/>
    <property type="evidence" value="ECO:0007669"/>
    <property type="project" value="InterPro"/>
</dbReference>
<evidence type="ECO:0000313" key="20">
    <source>
        <dbReference type="Proteomes" id="UP000245956"/>
    </source>
</evidence>
<evidence type="ECO:0000256" key="15">
    <source>
        <dbReference type="PIRSR" id="PIRSR641708-2"/>
    </source>
</evidence>
<evidence type="ECO:0000259" key="18">
    <source>
        <dbReference type="Pfam" id="PF01416"/>
    </source>
</evidence>
<evidence type="ECO:0000256" key="5">
    <source>
        <dbReference type="ARBA" id="ARBA00022664"/>
    </source>
</evidence>
<reference evidence="19 20" key="1">
    <citation type="journal article" date="2016" name="Front. Microbiol.">
        <title>Genome and transcriptome sequences reveal the specific parasitism of the nematophagous Purpureocillium lilacinum 36-1.</title>
        <authorList>
            <person name="Xie J."/>
            <person name="Li S."/>
            <person name="Mo C."/>
            <person name="Xiao X."/>
            <person name="Peng D."/>
            <person name="Wang G."/>
            <person name="Xiao Y."/>
        </authorList>
    </citation>
    <scope>NUCLEOTIDE SEQUENCE [LARGE SCALE GENOMIC DNA]</scope>
    <source>
        <strain evidence="19 20">36-1</strain>
    </source>
</reference>
<feature type="transmembrane region" description="Helical" evidence="17">
    <location>
        <begin position="84"/>
        <end position="106"/>
    </location>
</feature>
<keyword evidence="17" id="KW-0812">Transmembrane</keyword>
<evidence type="ECO:0000256" key="14">
    <source>
        <dbReference type="PIRSR" id="PIRSR641708-1"/>
    </source>
</evidence>
<evidence type="ECO:0000313" key="19">
    <source>
        <dbReference type="EMBL" id="PWI67877.1"/>
    </source>
</evidence>
<keyword evidence="17" id="KW-1133">Transmembrane helix</keyword>
<evidence type="ECO:0000256" key="9">
    <source>
        <dbReference type="ARBA" id="ARBA00036943"/>
    </source>
</evidence>
<evidence type="ECO:0000256" key="2">
    <source>
        <dbReference type="ARBA" id="ARBA00001832"/>
    </source>
</evidence>
<dbReference type="Pfam" id="PF01416">
    <property type="entry name" value="PseudoU_synth_1"/>
    <property type="match status" value="1"/>
</dbReference>
<dbReference type="EMBL" id="LCWV01000016">
    <property type="protein sequence ID" value="PWI67877.1"/>
    <property type="molecule type" value="Genomic_DNA"/>
</dbReference>
<feature type="region of interest" description="Disordered" evidence="16">
    <location>
        <begin position="894"/>
        <end position="915"/>
    </location>
</feature>
<keyword evidence="6" id="KW-0819">tRNA processing</keyword>
<evidence type="ECO:0000256" key="6">
    <source>
        <dbReference type="ARBA" id="ARBA00022694"/>
    </source>
</evidence>
<comment type="function">
    <text evidence="10">Formation of pseudouridine at positions 27 and 28 in the anticodon stem and loop of transfer RNAs; at positions 34 and 36 of intron-containing precursor tRNA(Ile) and at position 35 in the intron-containing tRNA(Tyr). Catalyzes pseudouridylation at position 44 in U2 snRNA. Also catalyzes pseudouridylation of mRNAs.</text>
</comment>
<feature type="region of interest" description="Disordered" evidence="16">
    <location>
        <begin position="27"/>
        <end position="76"/>
    </location>
</feature>
<organism evidence="19 20">
    <name type="scientific">Purpureocillium lilacinum</name>
    <name type="common">Paecilomyces lilacinus</name>
    <dbReference type="NCBI Taxonomy" id="33203"/>
    <lineage>
        <taxon>Eukaryota</taxon>
        <taxon>Fungi</taxon>
        <taxon>Dikarya</taxon>
        <taxon>Ascomycota</taxon>
        <taxon>Pezizomycotina</taxon>
        <taxon>Sordariomycetes</taxon>
        <taxon>Hypocreomycetidae</taxon>
        <taxon>Hypocreales</taxon>
        <taxon>Ophiocordycipitaceae</taxon>
        <taxon>Purpureocillium</taxon>
    </lineage>
</organism>
<evidence type="ECO:0000256" key="8">
    <source>
        <dbReference type="ARBA" id="ARBA00023242"/>
    </source>
</evidence>
<comment type="catalytic activity">
    <reaction evidence="2">
        <text>uridine in snRNA = pseudouridine in snRNA</text>
        <dbReference type="Rhea" id="RHEA:51124"/>
        <dbReference type="Rhea" id="RHEA-COMP:12891"/>
        <dbReference type="Rhea" id="RHEA-COMP:12892"/>
        <dbReference type="ChEBI" id="CHEBI:65314"/>
        <dbReference type="ChEBI" id="CHEBI:65315"/>
    </reaction>
</comment>
<feature type="compositionally biased region" description="Acidic residues" evidence="16">
    <location>
        <begin position="903"/>
        <end position="915"/>
    </location>
</feature>
<dbReference type="FunFam" id="3.30.70.580:FF:000002">
    <property type="entry name" value="tRNA pseudouridine synthase"/>
    <property type="match status" value="1"/>
</dbReference>
<dbReference type="GO" id="GO:0031119">
    <property type="term" value="P:tRNA pseudouridine synthesis"/>
    <property type="evidence" value="ECO:0007669"/>
    <property type="project" value="InterPro"/>
</dbReference>
<dbReference type="AlphaFoldDB" id="A0A2U3E058"/>
<dbReference type="Gene3D" id="3.30.70.660">
    <property type="entry name" value="Pseudouridine synthase I, catalytic domain, C-terminal subdomain"/>
    <property type="match status" value="1"/>
</dbReference>
<feature type="binding site" evidence="15">
    <location>
        <position position="546"/>
    </location>
    <ligand>
        <name>substrate</name>
    </ligand>
</feature>
<dbReference type="Proteomes" id="UP000245956">
    <property type="component" value="Unassembled WGS sequence"/>
</dbReference>
<evidence type="ECO:0000256" key="10">
    <source>
        <dbReference type="ARBA" id="ARBA00053072"/>
    </source>
</evidence>
<protein>
    <recommendedName>
        <fullName evidence="11">tRNA pseudouridine synthase 1</fullName>
    </recommendedName>
    <alternativeName>
        <fullName evidence="12">tRNA pseudouridylate synthase 1</fullName>
    </alternativeName>
    <alternativeName>
        <fullName evidence="13">tRNA-uridine isomerase 1</fullName>
    </alternativeName>
</protein>
<feature type="compositionally biased region" description="Polar residues" evidence="16">
    <location>
        <begin position="121"/>
        <end position="143"/>
    </location>
</feature>
<evidence type="ECO:0000256" key="7">
    <source>
        <dbReference type="ARBA" id="ARBA00023235"/>
    </source>
</evidence>
<feature type="domain" description="Pseudouridine synthase I TruA alpha/beta" evidence="18">
    <location>
        <begin position="707"/>
        <end position="813"/>
    </location>
</feature>
<dbReference type="InterPro" id="IPR020094">
    <property type="entry name" value="TruA/RsuA/RluB/E/F_N"/>
</dbReference>
<feature type="compositionally biased region" description="Basic and acidic residues" evidence="16">
    <location>
        <begin position="623"/>
        <end position="641"/>
    </location>
</feature>
<proteinExistence type="inferred from homology"/>
<feature type="compositionally biased region" description="Basic and acidic residues" evidence="16">
    <location>
        <begin position="411"/>
        <end position="428"/>
    </location>
</feature>
<evidence type="ECO:0000256" key="12">
    <source>
        <dbReference type="ARBA" id="ARBA00079072"/>
    </source>
</evidence>
<dbReference type="GO" id="GO:0006397">
    <property type="term" value="P:mRNA processing"/>
    <property type="evidence" value="ECO:0007669"/>
    <property type="project" value="UniProtKB-KW"/>
</dbReference>
<comment type="caution">
    <text evidence="19">The sequence shown here is derived from an EMBL/GenBank/DDBJ whole genome shotgun (WGS) entry which is preliminary data.</text>
</comment>
<dbReference type="InterPro" id="IPR020103">
    <property type="entry name" value="PsdUridine_synth_cat_dom_sf"/>
</dbReference>
<evidence type="ECO:0000256" key="17">
    <source>
        <dbReference type="SAM" id="Phobius"/>
    </source>
</evidence>
<evidence type="ECO:0000256" key="4">
    <source>
        <dbReference type="ARBA" id="ARBA00009375"/>
    </source>
</evidence>
<dbReference type="CDD" id="cd02568">
    <property type="entry name" value="PseudoU_synth_PUS1_PUS2"/>
    <property type="match status" value="1"/>
</dbReference>
<feature type="region of interest" description="Disordered" evidence="16">
    <location>
        <begin position="112"/>
        <end position="146"/>
    </location>
</feature>
<comment type="similarity">
    <text evidence="4">Belongs to the tRNA pseudouridine synthase TruA family.</text>
</comment>
<feature type="region of interest" description="Disordered" evidence="16">
    <location>
        <begin position="198"/>
        <end position="224"/>
    </location>
</feature>
<comment type="catalytic activity">
    <reaction evidence="1">
        <text>a uridine in mRNA = a pseudouridine in mRNA</text>
        <dbReference type="Rhea" id="RHEA:56644"/>
        <dbReference type="Rhea" id="RHEA-COMP:14658"/>
        <dbReference type="Rhea" id="RHEA-COMP:14659"/>
        <dbReference type="ChEBI" id="CHEBI:65314"/>
        <dbReference type="ChEBI" id="CHEBI:65315"/>
    </reaction>
</comment>
<keyword evidence="17" id="KW-0472">Membrane</keyword>
<name>A0A2U3E058_PURLI</name>
<evidence type="ECO:0000256" key="16">
    <source>
        <dbReference type="SAM" id="MobiDB-lite"/>
    </source>
</evidence>
<comment type="catalytic activity">
    <reaction evidence="9">
        <text>a uridine in tRNA = a pseudouridine in tRNA</text>
        <dbReference type="Rhea" id="RHEA:54572"/>
        <dbReference type="Rhea" id="RHEA-COMP:13339"/>
        <dbReference type="Rhea" id="RHEA-COMP:13934"/>
        <dbReference type="ChEBI" id="CHEBI:65314"/>
        <dbReference type="ChEBI" id="CHEBI:65315"/>
    </reaction>
</comment>
<sequence>MEIQGPPVRYPSAPSVSISTSDVVLLRSPPSPVSAGSDSTTLRNPSDCDPPSPRQPPAYGAEGAPPQYQEELVSGSKAKRRKTLLVRLLTSIFITVLVSLIVAAVVGRIHDRQNSGGDAAQNASTTTQSVERFTMSSDPTTLPESKMPLSTAGVAAAAPTTFSTVTTTRSAVSLNPTLPPLTTVDCASLARLTGATPVTSIQPTPTARDRKIQVTEAAQPSDDDSEMTGVVIYEYSGCLWAKASYKFGVGDSLAYKCTVACPPGKRDGEGLPPRSVPLPEAPPKSCEIEFSAPPCASPLHRDILSTAQPPTRPNASMVADSEPPAENGAPAEQRGDAPTDTNPAATSSEAPAGDVAAANTGDRGQPSKKRANAGRAERKREAKESKKRQKQDDWREYKRRKTNSQGDLIDSEAKNPFSKEEIAAEERRPKRKVAVMIGYSGTGYKGMQVNGDEPTIERDLFRAFIDAKAISKANADDPRKSSLARCARTDKGVHAAGNVISLKLIIEDEDIVEKINSYLPEQIRVWGIQRTNNSFNCYQYCDSRFYEYLMPSYCLLPPHPATYLGKKLAELTKEYGAEEEVGARLADVKDFWSDVEEKEVKPILAALDPEIRAQVLERLHVSDEEAKDADKEAPASSKEESAAEENDAGPSSTDAAAESKPVLTTHKPKHRELGPVDFALRDIKTAYVAAKRRYRIGTERLQRLQAALDKYVGTNNFHNYTVQKPFSDPSAKRHIKSFIVNPEPVIIGDTEWLSLKVHGQSFMMHQIRKMVGMVSLLVRCGTDLDRVTESYGNRKIAIPKAPGLGLLLERPVFENYNRRATDLLDRPEIDFSKYEEPLEAFKKKHIYTRIFDVEEKENTFHAFFNQIDQFKSNHFLWLTAGGLSVAEISKTEGKVQEEVDKELGDEDEDPEGGEG</sequence>
<dbReference type="InterPro" id="IPR020097">
    <property type="entry name" value="PsdUridine_synth_TruA_a/b_dom"/>
</dbReference>
<keyword evidence="8" id="KW-0539">Nucleus</keyword>
<dbReference type="GO" id="GO:0003723">
    <property type="term" value="F:RNA binding"/>
    <property type="evidence" value="ECO:0007669"/>
    <property type="project" value="InterPro"/>
</dbReference>
<accession>A0A2U3E058</accession>
<feature type="active site" description="Nucleophile" evidence="14">
    <location>
        <position position="490"/>
    </location>
</feature>
<evidence type="ECO:0000256" key="13">
    <source>
        <dbReference type="ARBA" id="ARBA00080858"/>
    </source>
</evidence>
<dbReference type="GO" id="GO:1990481">
    <property type="term" value="P:mRNA pseudouridine synthesis"/>
    <property type="evidence" value="ECO:0007669"/>
    <property type="project" value="TreeGrafter"/>
</dbReference>
<keyword evidence="5" id="KW-0507">mRNA processing</keyword>
<dbReference type="GO" id="GO:0031120">
    <property type="term" value="P:snRNA pseudouridine synthesis"/>
    <property type="evidence" value="ECO:0007669"/>
    <property type="project" value="UniProtKB-ARBA"/>
</dbReference>
<feature type="region of interest" description="Disordered" evidence="16">
    <location>
        <begin position="623"/>
        <end position="668"/>
    </location>
</feature>